<name>A0ABM6IJ11_9RHOB</name>
<protein>
    <submittedName>
        <fullName evidence="1">Uncharacterized protein</fullName>
    </submittedName>
</protein>
<reference evidence="1 2" key="1">
    <citation type="submission" date="2017-01" db="EMBL/GenBank/DDBJ databases">
        <title>The complete genome sequence of a sulfur-oxidizing marine bacterium Thioclava sp. 25B10_4T.</title>
        <authorList>
            <person name="Liu Y."/>
            <person name="Lai Q."/>
            <person name="Shao Z."/>
        </authorList>
    </citation>
    <scope>NUCLEOTIDE SEQUENCE [LARGE SCALE GENOMIC DNA]</scope>
    <source>
        <strain evidence="1 2">25B10_4</strain>
    </source>
</reference>
<dbReference type="RefSeq" id="WP_075775564.1">
    <property type="nucleotide sequence ID" value="NZ_CP019437.1"/>
</dbReference>
<dbReference type="EMBL" id="CP019437">
    <property type="protein sequence ID" value="AQS48745.1"/>
    <property type="molecule type" value="Genomic_DNA"/>
</dbReference>
<organism evidence="1 2">
    <name type="scientific">Thioclava nitratireducens</name>
    <dbReference type="NCBI Taxonomy" id="1915078"/>
    <lineage>
        <taxon>Bacteria</taxon>
        <taxon>Pseudomonadati</taxon>
        <taxon>Pseudomonadota</taxon>
        <taxon>Alphaproteobacteria</taxon>
        <taxon>Rhodobacterales</taxon>
        <taxon>Paracoccaceae</taxon>
        <taxon>Thioclava</taxon>
    </lineage>
</organism>
<evidence type="ECO:0000313" key="2">
    <source>
        <dbReference type="Proteomes" id="UP000185622"/>
    </source>
</evidence>
<keyword evidence="2" id="KW-1185">Reference proteome</keyword>
<evidence type="ECO:0000313" key="1">
    <source>
        <dbReference type="EMBL" id="AQS48745.1"/>
    </source>
</evidence>
<accession>A0ABM6IJ11</accession>
<sequence>MKNSSKIKKKLNYDAFRKANQQRLKKINDIVVEAHLAIQGLQILAKQMPQNKASKSGETVFELDVPSTKKARTTTIRRKPEAIEKILKERIDTKEVLQSIVFAISLTEDYINDVLTLVLEAYPRKLLISSKGNQQNSTGIKSISLQDLIEAKTAEEVFSEQARSRARDALYATPQQYAEYMNSVLGFRISQDVLNKYIEIKATRDLYIHGDGKINSIYLQKVGALNRGSEGDVASLGQKYFKDSVGVMKEIFSTIYKGMLASYGESLQVEAVLKRRSEAIAAKP</sequence>
<gene>
    <name evidence="1" type="ORF">BMG03_13785</name>
</gene>
<dbReference type="Proteomes" id="UP000185622">
    <property type="component" value="Chromosome"/>
</dbReference>
<proteinExistence type="predicted"/>